<dbReference type="Proteomes" id="UP001318860">
    <property type="component" value="Unassembled WGS sequence"/>
</dbReference>
<dbReference type="EMBL" id="JABTTQ020001031">
    <property type="protein sequence ID" value="KAK6136540.1"/>
    <property type="molecule type" value="Genomic_DNA"/>
</dbReference>
<comment type="caution">
    <text evidence="1">The sequence shown here is derived from an EMBL/GenBank/DDBJ whole genome shotgun (WGS) entry which is preliminary data.</text>
</comment>
<reference evidence="1 2" key="1">
    <citation type="journal article" date="2021" name="Comput. Struct. Biotechnol. J.">
        <title>De novo genome assembly of the potent medicinal plant Rehmannia glutinosa using nanopore technology.</title>
        <authorList>
            <person name="Ma L."/>
            <person name="Dong C."/>
            <person name="Song C."/>
            <person name="Wang X."/>
            <person name="Zheng X."/>
            <person name="Niu Y."/>
            <person name="Chen S."/>
            <person name="Feng W."/>
        </authorList>
    </citation>
    <scope>NUCLEOTIDE SEQUENCE [LARGE SCALE GENOMIC DNA]</scope>
    <source>
        <strain evidence="1">DH-2019</strain>
    </source>
</reference>
<evidence type="ECO:0000313" key="1">
    <source>
        <dbReference type="EMBL" id="KAK6136540.1"/>
    </source>
</evidence>
<proteinExistence type="predicted"/>
<name>A0ABR0VRW4_REHGL</name>
<organism evidence="1 2">
    <name type="scientific">Rehmannia glutinosa</name>
    <name type="common">Chinese foxglove</name>
    <dbReference type="NCBI Taxonomy" id="99300"/>
    <lineage>
        <taxon>Eukaryota</taxon>
        <taxon>Viridiplantae</taxon>
        <taxon>Streptophyta</taxon>
        <taxon>Embryophyta</taxon>
        <taxon>Tracheophyta</taxon>
        <taxon>Spermatophyta</taxon>
        <taxon>Magnoliopsida</taxon>
        <taxon>eudicotyledons</taxon>
        <taxon>Gunneridae</taxon>
        <taxon>Pentapetalae</taxon>
        <taxon>asterids</taxon>
        <taxon>lamiids</taxon>
        <taxon>Lamiales</taxon>
        <taxon>Orobanchaceae</taxon>
        <taxon>Rehmannieae</taxon>
        <taxon>Rehmannia</taxon>
    </lineage>
</organism>
<accession>A0ABR0VRW4</accession>
<evidence type="ECO:0000313" key="2">
    <source>
        <dbReference type="Proteomes" id="UP001318860"/>
    </source>
</evidence>
<keyword evidence="2" id="KW-1185">Reference proteome</keyword>
<gene>
    <name evidence="1" type="ORF">DH2020_029715</name>
</gene>
<protein>
    <submittedName>
        <fullName evidence="1">Uncharacterized protein</fullName>
    </submittedName>
</protein>
<sequence>MATGAAGDGLLRGCSKAAFPAEIWASSAALITRTRRFVPDSEVVERRMSRLDERFVCDDGRHHAAVLLPVSPPDRGRSRGHKLNWFCAKKRMRREIRFPFFCKV</sequence>